<dbReference type="AlphaFoldDB" id="A0A383CLK0"/>
<reference evidence="1" key="1">
    <citation type="submission" date="2018-05" db="EMBL/GenBank/DDBJ databases">
        <authorList>
            <person name="Lanie J.A."/>
            <person name="Ng W.-L."/>
            <person name="Kazmierczak K.M."/>
            <person name="Andrzejewski T.M."/>
            <person name="Davidsen T.M."/>
            <person name="Wayne K.J."/>
            <person name="Tettelin H."/>
            <person name="Glass J.I."/>
            <person name="Rusch D."/>
            <person name="Podicherti R."/>
            <person name="Tsui H.-C.T."/>
            <person name="Winkler M.E."/>
        </authorList>
    </citation>
    <scope>NUCLEOTIDE SEQUENCE</scope>
</reference>
<sequence length="57" mass="6281">MFHSQCPAQVKLVSFYQKSARNEALIDIKWNQTQCAMGPLGGLKTAKILACGALFRP</sequence>
<organism evidence="1">
    <name type="scientific">marine metagenome</name>
    <dbReference type="NCBI Taxonomy" id="408172"/>
    <lineage>
        <taxon>unclassified sequences</taxon>
        <taxon>metagenomes</taxon>
        <taxon>ecological metagenomes</taxon>
    </lineage>
</organism>
<evidence type="ECO:0000313" key="1">
    <source>
        <dbReference type="EMBL" id="SVE32933.1"/>
    </source>
</evidence>
<gene>
    <name evidence="1" type="ORF">METZ01_LOCUS485787</name>
</gene>
<feature type="non-terminal residue" evidence="1">
    <location>
        <position position="57"/>
    </location>
</feature>
<accession>A0A383CLK0</accession>
<protein>
    <submittedName>
        <fullName evidence="1">Uncharacterized protein</fullName>
    </submittedName>
</protein>
<dbReference type="EMBL" id="UINC01209771">
    <property type="protein sequence ID" value="SVE32933.1"/>
    <property type="molecule type" value="Genomic_DNA"/>
</dbReference>
<name>A0A383CLK0_9ZZZZ</name>
<proteinExistence type="predicted"/>